<accession>A0A0D0ER73</accession>
<name>A0A0D0ER73_9FLAO</name>
<organism evidence="1 2">
    <name type="scientific">Flavobacterium hibernum</name>
    <dbReference type="NCBI Taxonomy" id="37752"/>
    <lineage>
        <taxon>Bacteria</taxon>
        <taxon>Pseudomonadati</taxon>
        <taxon>Bacteroidota</taxon>
        <taxon>Flavobacteriia</taxon>
        <taxon>Flavobacteriales</taxon>
        <taxon>Flavobacteriaceae</taxon>
        <taxon>Flavobacterium</taxon>
    </lineage>
</organism>
<gene>
    <name evidence="1" type="ORF">IW18_22530</name>
</gene>
<dbReference type="Proteomes" id="UP000032061">
    <property type="component" value="Unassembled WGS sequence"/>
</dbReference>
<protein>
    <submittedName>
        <fullName evidence="1">Uncharacterized protein</fullName>
    </submittedName>
</protein>
<dbReference type="EMBL" id="JPRK01000028">
    <property type="protein sequence ID" value="KIO50558.1"/>
    <property type="molecule type" value="Genomic_DNA"/>
</dbReference>
<dbReference type="RefSeq" id="WP_041520467.1">
    <property type="nucleotide sequence ID" value="NZ_JPRK01000028.1"/>
</dbReference>
<evidence type="ECO:0000313" key="1">
    <source>
        <dbReference type="EMBL" id="KIO50558.1"/>
    </source>
</evidence>
<proteinExistence type="predicted"/>
<reference evidence="1 2" key="1">
    <citation type="submission" date="2015-01" db="EMBL/GenBank/DDBJ databases">
        <title>Genome of Flavobacterium hibernum DSM 12611.</title>
        <authorList>
            <person name="Stropko S.J."/>
            <person name="Pipes S.E."/>
            <person name="Newman J.D."/>
        </authorList>
    </citation>
    <scope>NUCLEOTIDE SEQUENCE [LARGE SCALE GENOMIC DNA]</scope>
    <source>
        <strain evidence="1 2">DSM 12611</strain>
    </source>
</reference>
<comment type="caution">
    <text evidence="1">The sequence shown here is derived from an EMBL/GenBank/DDBJ whole genome shotgun (WGS) entry which is preliminary data.</text>
</comment>
<sequence length="95" mass="10756">MRLRYSESEIIKTTGGDHDIYSEGDIATTAGGKIQESCDGETFFGNPDAIPELKLGQYFKKGYWTNHKDEPITRAVYGQKLRFHIEFDLEHATIG</sequence>
<evidence type="ECO:0000313" key="2">
    <source>
        <dbReference type="Proteomes" id="UP000032061"/>
    </source>
</evidence>
<dbReference type="AlphaFoldDB" id="A0A0D0ER73"/>
<feature type="non-terminal residue" evidence="1">
    <location>
        <position position="95"/>
    </location>
</feature>